<feature type="chain" id="PRO_5038007344" description="SH3b domain-containing protein" evidence="1">
    <location>
        <begin position="25"/>
        <end position="149"/>
    </location>
</feature>
<protein>
    <recommendedName>
        <fullName evidence="2">SH3b domain-containing protein</fullName>
    </recommendedName>
</protein>
<dbReference type="EMBL" id="CP064781">
    <property type="protein sequence ID" value="QRJ65080.1"/>
    <property type="molecule type" value="Genomic_DNA"/>
</dbReference>
<dbReference type="RefSeq" id="WP_203388603.1">
    <property type="nucleotide sequence ID" value="NZ_CP064781.1"/>
</dbReference>
<accession>A0A974SRC0</accession>
<dbReference type="AlphaFoldDB" id="A0A974SRC0"/>
<sequence length="149" mass="16274">MAKRLPITLPAGLALLLASVPAFAIDYRSVETATVLYDAPSVKGKPLFVIRRHTPVEPVVSLEGWAKVRDADGGLAWIERKYLSEQRTVQVVADRAQVRREASDESPLAFEAEKGVALELLEAGVGGWAKVRHRDGQSGFVRGNQVWGL</sequence>
<dbReference type="InterPro" id="IPR010466">
    <property type="entry name" value="DUF1058"/>
</dbReference>
<evidence type="ECO:0000259" key="2">
    <source>
        <dbReference type="PROSITE" id="PS51781"/>
    </source>
</evidence>
<evidence type="ECO:0000256" key="1">
    <source>
        <dbReference type="SAM" id="SignalP"/>
    </source>
</evidence>
<keyword evidence="4" id="KW-1185">Reference proteome</keyword>
<dbReference type="PROSITE" id="PS51781">
    <property type="entry name" value="SH3B"/>
    <property type="match status" value="1"/>
</dbReference>
<evidence type="ECO:0000313" key="4">
    <source>
        <dbReference type="Proteomes" id="UP000663444"/>
    </source>
</evidence>
<dbReference type="Gene3D" id="2.30.30.40">
    <property type="entry name" value="SH3 Domains"/>
    <property type="match status" value="1"/>
</dbReference>
<feature type="signal peptide" evidence="1">
    <location>
        <begin position="1"/>
        <end position="24"/>
    </location>
</feature>
<feature type="domain" description="SH3b" evidence="2">
    <location>
        <begin position="86"/>
        <end position="149"/>
    </location>
</feature>
<dbReference type="Pfam" id="PF06347">
    <property type="entry name" value="SH3_4"/>
    <property type="match status" value="2"/>
</dbReference>
<keyword evidence="1" id="KW-0732">Signal</keyword>
<dbReference type="InterPro" id="IPR003646">
    <property type="entry name" value="SH3-like_bac-type"/>
</dbReference>
<name>A0A974SRC0_9RHOO</name>
<dbReference type="KEGG" id="ares:IWH25_07000"/>
<organism evidence="3 4">
    <name type="scientific">Azospira restricta</name>
    <dbReference type="NCBI Taxonomy" id="404405"/>
    <lineage>
        <taxon>Bacteria</taxon>
        <taxon>Pseudomonadati</taxon>
        <taxon>Pseudomonadota</taxon>
        <taxon>Betaproteobacteria</taxon>
        <taxon>Rhodocyclales</taxon>
        <taxon>Rhodocyclaceae</taxon>
        <taxon>Azospira</taxon>
    </lineage>
</organism>
<proteinExistence type="predicted"/>
<dbReference type="Proteomes" id="UP000663444">
    <property type="component" value="Chromosome"/>
</dbReference>
<reference evidence="3" key="1">
    <citation type="submission" date="2020-11" db="EMBL/GenBank/DDBJ databases">
        <title>Azospira restricta DSM 18626 genome sequence.</title>
        <authorList>
            <person name="Moe W.M."/>
        </authorList>
    </citation>
    <scope>NUCLEOTIDE SEQUENCE</scope>
    <source>
        <strain evidence="3">DSM 18626</strain>
    </source>
</reference>
<gene>
    <name evidence="3" type="ORF">IWH25_07000</name>
</gene>
<evidence type="ECO:0000313" key="3">
    <source>
        <dbReference type="EMBL" id="QRJ65080.1"/>
    </source>
</evidence>